<dbReference type="Pfam" id="PF03168">
    <property type="entry name" value="LEA_2"/>
    <property type="match status" value="1"/>
</dbReference>
<dbReference type="GO" id="GO:0015031">
    <property type="term" value="P:protein transport"/>
    <property type="evidence" value="ECO:0007669"/>
    <property type="project" value="UniProtKB-KW"/>
</dbReference>
<comment type="function">
    <text evidence="3">Component of the exocyst complex.</text>
</comment>
<reference evidence="8 9" key="1">
    <citation type="journal article" date="2019" name="Sci. Rep.">
        <title>A high-quality genome of Eragrostis curvula grass provides insights into Poaceae evolution and supports new strategies to enhance forage quality.</title>
        <authorList>
            <person name="Carballo J."/>
            <person name="Santos B.A.C.M."/>
            <person name="Zappacosta D."/>
            <person name="Garbus I."/>
            <person name="Selva J.P."/>
            <person name="Gallo C.A."/>
            <person name="Diaz A."/>
            <person name="Albertini E."/>
            <person name="Caccamo M."/>
            <person name="Echenique V."/>
        </authorList>
    </citation>
    <scope>NUCLEOTIDE SEQUENCE [LARGE SCALE GENOMIC DNA]</scope>
    <source>
        <strain evidence="9">cv. Victoria</strain>
        <tissue evidence="8">Leaf</tissue>
    </source>
</reference>
<organism evidence="8 9">
    <name type="scientific">Eragrostis curvula</name>
    <name type="common">weeping love grass</name>
    <dbReference type="NCBI Taxonomy" id="38414"/>
    <lineage>
        <taxon>Eukaryota</taxon>
        <taxon>Viridiplantae</taxon>
        <taxon>Streptophyta</taxon>
        <taxon>Embryophyta</taxon>
        <taxon>Tracheophyta</taxon>
        <taxon>Spermatophyta</taxon>
        <taxon>Magnoliopsida</taxon>
        <taxon>Liliopsida</taxon>
        <taxon>Poales</taxon>
        <taxon>Poaceae</taxon>
        <taxon>PACMAD clade</taxon>
        <taxon>Chloridoideae</taxon>
        <taxon>Eragrostideae</taxon>
        <taxon>Eragrostidinae</taxon>
        <taxon>Eragrostis</taxon>
    </lineage>
</organism>
<feature type="region of interest" description="Disordered" evidence="4">
    <location>
        <begin position="670"/>
        <end position="691"/>
    </location>
</feature>
<dbReference type="EMBL" id="RWGY01000002">
    <property type="protein sequence ID" value="TVU50963.1"/>
    <property type="molecule type" value="Genomic_DNA"/>
</dbReference>
<keyword evidence="9" id="KW-1185">Reference proteome</keyword>
<dbReference type="GO" id="GO:0000145">
    <property type="term" value="C:exocyst"/>
    <property type="evidence" value="ECO:0007669"/>
    <property type="project" value="InterPro"/>
</dbReference>
<dbReference type="OrthoDB" id="1922221at2759"/>
<dbReference type="Pfam" id="PF20669">
    <property type="entry name" value="Exo70_N"/>
    <property type="match status" value="1"/>
</dbReference>
<dbReference type="Proteomes" id="UP000324897">
    <property type="component" value="Chromosome 6"/>
</dbReference>
<evidence type="ECO:0000256" key="2">
    <source>
        <dbReference type="ARBA" id="ARBA00022448"/>
    </source>
</evidence>
<keyword evidence="3" id="KW-0268">Exocytosis</keyword>
<dbReference type="SUPFAM" id="SSF74788">
    <property type="entry name" value="Cullin repeat-like"/>
    <property type="match status" value="1"/>
</dbReference>
<dbReference type="InterPro" id="IPR004864">
    <property type="entry name" value="LEA_2"/>
</dbReference>
<dbReference type="PANTHER" id="PTHR12542:SF86">
    <property type="entry name" value="EXOCYST SUBUNIT EXO70 FAMILY PROTEIN"/>
    <property type="match status" value="1"/>
</dbReference>
<dbReference type="GO" id="GO:0005546">
    <property type="term" value="F:phosphatidylinositol-4,5-bisphosphate binding"/>
    <property type="evidence" value="ECO:0007669"/>
    <property type="project" value="InterPro"/>
</dbReference>
<sequence length="896" mass="100663">MGDPWKPPQTLEDMVRALRDAVEKSEGNTGSMVAALGSFENRVSAIDAAVRPAQVRTHAVRMAQENIDRTIEVAEDILIQFEIARRVTAPIPFFEFDILLLQQFVELCAEPTILKGPHEDLPRYLEAVDQLKGIIRFFSSNTNSKSSEGVLNHVNNLLTKAALMIEDEFRQLMGTHSKPIEPDCLFDCHGNPIHASKGVLEAVEEQPSESSTTYKNPALIPPRVLPLLHDIARQLVQDGNHQSCYRIYRDARVSALELSLQKLGIEKFNKYTVQRMQGEALKTKIDNWNQIMQIVVKVLLAGERENCDQIFYGIAFSKDQCFAELAGIGLKTLLSFGDAVAKSKRSPEKLFVLLDMYRVMHELQSEVEVIFQGRFCSEMRDAALNLAKNLTQTAIETLFDLEETIEKNMENVIHDENVHPLTFRVISCANSLYEYQSILKILLQPFETGSATESQLTIVTMGIFQALQNNLDGRSKQYKDSALSHIFLMNNIHCMVVSVRSRSDAKDILGDDWIQRHRRIVQQNANQYKKIAWGKIFQTLSVPAVGGTGSSASDLRSTGVSRAMIKERFKSFNKQFEELHVMQSQWNIPDQELREYLRLAVAEVLLPAYRSFVNRFRNLVERGKNPHKYMKHSPEKVEQMLAEFFGGKKMVNKTTVCAFVISLSVHPTISSNPKEEEEASKKPTRLSAMSKDCGNHGDDDLRSACRRLLAFLLVLALIVAIIALIVYLVLRPTHPRFFLQDASLRQLDLSNASGLLTTTLQVTIASRNPNDRVGVYYDRLDVYASYKYQQITVAAALPPVYQGHGDVDVWSPVLSGPSVPFAPYLAGALSQDCQAGYLILQVKIDGRVRWKVGSWISGHYHLFVTCPAFLVTAGGNGEPGASGFKFQTTTYCHVEV</sequence>
<dbReference type="InterPro" id="IPR046364">
    <property type="entry name" value="Exo70_C"/>
</dbReference>
<feature type="transmembrane region" description="Helical" evidence="5">
    <location>
        <begin position="708"/>
        <end position="730"/>
    </location>
</feature>
<evidence type="ECO:0000259" key="7">
    <source>
        <dbReference type="Pfam" id="PF03168"/>
    </source>
</evidence>
<name>A0A5J9WS40_9POAL</name>
<keyword evidence="5" id="KW-0812">Transmembrane</keyword>
<evidence type="ECO:0000256" key="3">
    <source>
        <dbReference type="RuleBase" id="RU365026"/>
    </source>
</evidence>
<comment type="similarity">
    <text evidence="1 3">Belongs to the EXO70 family.</text>
</comment>
<gene>
    <name evidence="8" type="ORF">EJB05_02362</name>
</gene>
<protein>
    <recommendedName>
        <fullName evidence="3">Exocyst subunit Exo70 family protein</fullName>
    </recommendedName>
</protein>
<evidence type="ECO:0000259" key="6">
    <source>
        <dbReference type="Pfam" id="PF03081"/>
    </source>
</evidence>
<proteinExistence type="inferred from homology"/>
<dbReference type="InterPro" id="IPR016159">
    <property type="entry name" value="Cullin_repeat-like_dom_sf"/>
</dbReference>
<dbReference type="InterPro" id="IPR004140">
    <property type="entry name" value="Exo70"/>
</dbReference>
<keyword evidence="2 3" id="KW-0813">Transport</keyword>
<dbReference type="Gramene" id="TVU50963">
    <property type="protein sequence ID" value="TVU50963"/>
    <property type="gene ID" value="EJB05_02362"/>
</dbReference>
<evidence type="ECO:0000256" key="4">
    <source>
        <dbReference type="SAM" id="MobiDB-lite"/>
    </source>
</evidence>
<dbReference type="Gene3D" id="1.20.1280.170">
    <property type="entry name" value="Exocyst complex component Exo70"/>
    <property type="match status" value="1"/>
</dbReference>
<feature type="domain" description="Exocyst complex subunit Exo70 C-terminal" evidence="6">
    <location>
        <begin position="287"/>
        <end position="643"/>
    </location>
</feature>
<evidence type="ECO:0000313" key="9">
    <source>
        <dbReference type="Proteomes" id="UP000324897"/>
    </source>
</evidence>
<keyword evidence="5" id="KW-0472">Membrane</keyword>
<dbReference type="PANTHER" id="PTHR12542">
    <property type="entry name" value="EXOCYST COMPLEX PROTEIN EXO70"/>
    <property type="match status" value="1"/>
</dbReference>
<keyword evidence="5" id="KW-1133">Transmembrane helix</keyword>
<dbReference type="GO" id="GO:0006887">
    <property type="term" value="P:exocytosis"/>
    <property type="evidence" value="ECO:0007669"/>
    <property type="project" value="UniProtKB-KW"/>
</dbReference>
<keyword evidence="3" id="KW-0653">Protein transport</keyword>
<evidence type="ECO:0000256" key="1">
    <source>
        <dbReference type="ARBA" id="ARBA00006756"/>
    </source>
</evidence>
<feature type="domain" description="Late embryogenesis abundant protein LEA-2 subgroup" evidence="7">
    <location>
        <begin position="763"/>
        <end position="866"/>
    </location>
</feature>
<evidence type="ECO:0000256" key="5">
    <source>
        <dbReference type="SAM" id="Phobius"/>
    </source>
</evidence>
<evidence type="ECO:0000313" key="8">
    <source>
        <dbReference type="EMBL" id="TVU50963.1"/>
    </source>
</evidence>
<dbReference type="Pfam" id="PF03081">
    <property type="entry name" value="Exo70_C"/>
    <property type="match status" value="1"/>
</dbReference>
<dbReference type="AlphaFoldDB" id="A0A5J9WS40"/>
<comment type="caution">
    <text evidence="8">The sequence shown here is derived from an EMBL/GenBank/DDBJ whole genome shotgun (WGS) entry which is preliminary data.</text>
</comment>
<accession>A0A5J9WS40</accession>